<dbReference type="InterPro" id="IPR018692">
    <property type="entry name" value="DUF2189"/>
</dbReference>
<keyword evidence="1" id="KW-0812">Transmembrane</keyword>
<evidence type="ECO:0000313" key="3">
    <source>
        <dbReference type="Proteomes" id="UP000588068"/>
    </source>
</evidence>
<feature type="transmembrane region" description="Helical" evidence="1">
    <location>
        <begin position="44"/>
        <end position="67"/>
    </location>
</feature>
<keyword evidence="1" id="KW-1133">Transmembrane helix</keyword>
<feature type="transmembrane region" description="Helical" evidence="1">
    <location>
        <begin position="73"/>
        <end position="96"/>
    </location>
</feature>
<proteinExistence type="predicted"/>
<keyword evidence="1" id="KW-0472">Membrane</keyword>
<dbReference type="AlphaFoldDB" id="A0A841HV30"/>
<sequence length="276" mass="29847">MPEQQPGNAGVDLDLLPLAAPCRVLAPSAPLHWLRMGWSDLRRAGLPSLFYGMLLTALSALIAYATWRFGTLALYLGLATGFVFIGPFLAMGLYSISYQLEIGRKPTLSYSLQEGRSHLPDTLVLGLCLLVVLLVWARAATVMSIFQPDHAIDAWTDLLAYFGIGALVGLFFASIVLAATAFSLPMLLDRRTDAITAVVTSINATLRNKLTLALWGALIACLVLIGFATFLVGFVILMPLIGHATWHAYRSGIDASAWPPTHEEAETVNPAPDRDP</sequence>
<name>A0A841HV30_9GAMM</name>
<feature type="transmembrane region" description="Helical" evidence="1">
    <location>
        <begin position="158"/>
        <end position="182"/>
    </location>
</feature>
<feature type="transmembrane region" description="Helical" evidence="1">
    <location>
        <begin position="123"/>
        <end position="146"/>
    </location>
</feature>
<accession>A0A841HV30</accession>
<keyword evidence="3" id="KW-1185">Reference proteome</keyword>
<protein>
    <submittedName>
        <fullName evidence="2">Putative membrane protein</fullName>
    </submittedName>
</protein>
<dbReference type="RefSeq" id="WP_184335418.1">
    <property type="nucleotide sequence ID" value="NZ_JACHHZ010000006.1"/>
</dbReference>
<gene>
    <name evidence="2" type="ORF">HNQ60_004931</name>
</gene>
<dbReference type="Pfam" id="PF09955">
    <property type="entry name" value="DUF2189"/>
    <property type="match status" value="1"/>
</dbReference>
<dbReference type="Proteomes" id="UP000588068">
    <property type="component" value="Unassembled WGS sequence"/>
</dbReference>
<evidence type="ECO:0000256" key="1">
    <source>
        <dbReference type="SAM" id="Phobius"/>
    </source>
</evidence>
<organism evidence="2 3">
    <name type="scientific">Povalibacter uvarum</name>
    <dbReference type="NCBI Taxonomy" id="732238"/>
    <lineage>
        <taxon>Bacteria</taxon>
        <taxon>Pseudomonadati</taxon>
        <taxon>Pseudomonadota</taxon>
        <taxon>Gammaproteobacteria</taxon>
        <taxon>Steroidobacterales</taxon>
        <taxon>Steroidobacteraceae</taxon>
        <taxon>Povalibacter</taxon>
    </lineage>
</organism>
<dbReference type="EMBL" id="JACHHZ010000006">
    <property type="protein sequence ID" value="MBB6096040.1"/>
    <property type="molecule type" value="Genomic_DNA"/>
</dbReference>
<feature type="transmembrane region" description="Helical" evidence="1">
    <location>
        <begin position="212"/>
        <end position="241"/>
    </location>
</feature>
<comment type="caution">
    <text evidence="2">The sequence shown here is derived from an EMBL/GenBank/DDBJ whole genome shotgun (WGS) entry which is preliminary data.</text>
</comment>
<evidence type="ECO:0000313" key="2">
    <source>
        <dbReference type="EMBL" id="MBB6096040.1"/>
    </source>
</evidence>
<reference evidence="2 3" key="1">
    <citation type="submission" date="2020-08" db="EMBL/GenBank/DDBJ databases">
        <title>Genomic Encyclopedia of Type Strains, Phase IV (KMG-IV): sequencing the most valuable type-strain genomes for metagenomic binning, comparative biology and taxonomic classification.</title>
        <authorList>
            <person name="Goeker M."/>
        </authorList>
    </citation>
    <scope>NUCLEOTIDE SEQUENCE [LARGE SCALE GENOMIC DNA]</scope>
    <source>
        <strain evidence="2 3">DSM 26723</strain>
    </source>
</reference>